<dbReference type="PROSITE" id="PS50054">
    <property type="entry name" value="TYR_PHOSPHATASE_DUAL"/>
    <property type="match status" value="1"/>
</dbReference>
<evidence type="ECO:0000256" key="4">
    <source>
        <dbReference type="ARBA" id="ARBA00022912"/>
    </source>
</evidence>
<comment type="similarity">
    <text evidence="1">Belongs to the protein-tyrosine phosphatase family. Non-receptor class dual specificity subfamily.</text>
</comment>
<dbReference type="InterPro" id="IPR017853">
    <property type="entry name" value="GH"/>
</dbReference>
<dbReference type="InterPro" id="IPR016130">
    <property type="entry name" value="Tyr_Pase_AS"/>
</dbReference>
<feature type="domain" description="Tyrosine-protein phosphatase" evidence="9">
    <location>
        <begin position="34"/>
        <end position="176"/>
    </location>
</feature>
<feature type="domain" description="GH18" evidence="11">
    <location>
        <begin position="286"/>
        <end position="554"/>
    </location>
</feature>
<keyword evidence="8" id="KW-0472">Membrane</keyword>
<feature type="domain" description="Tyrosine specific protein phosphatases" evidence="10">
    <location>
        <begin position="96"/>
        <end position="154"/>
    </location>
</feature>
<dbReference type="PANTHER" id="PTHR10159">
    <property type="entry name" value="DUAL SPECIFICITY PROTEIN PHOSPHATASE"/>
    <property type="match status" value="1"/>
</dbReference>
<evidence type="ECO:0000256" key="5">
    <source>
        <dbReference type="ARBA" id="ARBA00023295"/>
    </source>
</evidence>
<dbReference type="InterPro" id="IPR001223">
    <property type="entry name" value="Glyco_hydro18_cat"/>
</dbReference>
<evidence type="ECO:0000259" key="11">
    <source>
        <dbReference type="PROSITE" id="PS51910"/>
    </source>
</evidence>
<dbReference type="PANTHER" id="PTHR10159:SF519">
    <property type="entry name" value="DUAL SPECIFICITY PROTEIN PHOSPHATASE MPK3"/>
    <property type="match status" value="1"/>
</dbReference>
<dbReference type="CDD" id="cd14498">
    <property type="entry name" value="DSP"/>
    <property type="match status" value="1"/>
</dbReference>
<keyword evidence="8" id="KW-1133">Transmembrane helix</keyword>
<proteinExistence type="inferred from homology"/>
<dbReference type="InterPro" id="IPR001579">
    <property type="entry name" value="Glyco_hydro_18_chit_AS"/>
</dbReference>
<evidence type="ECO:0000256" key="1">
    <source>
        <dbReference type="ARBA" id="ARBA00008601"/>
    </source>
</evidence>
<protein>
    <recommendedName>
        <fullName evidence="2">protein-tyrosine-phosphatase</fullName>
        <ecNumber evidence="2">3.1.3.48</ecNumber>
    </recommendedName>
</protein>
<gene>
    <name evidence="12" type="ORF">THRCLA_10286</name>
</gene>
<dbReference type="PROSITE" id="PS50056">
    <property type="entry name" value="TYR_PHOSPHATASE_2"/>
    <property type="match status" value="1"/>
</dbReference>
<dbReference type="Pfam" id="PF00782">
    <property type="entry name" value="DSPc"/>
    <property type="match status" value="1"/>
</dbReference>
<evidence type="ECO:0000313" key="12">
    <source>
        <dbReference type="EMBL" id="OQR88495.1"/>
    </source>
</evidence>
<keyword evidence="13" id="KW-1185">Reference proteome</keyword>
<reference evidence="12 13" key="1">
    <citation type="journal article" date="2014" name="Genome Biol. Evol.">
        <title>The secreted proteins of Achlya hypogyna and Thraustotheca clavata identify the ancestral oomycete secretome and reveal gene acquisitions by horizontal gene transfer.</title>
        <authorList>
            <person name="Misner I."/>
            <person name="Blouin N."/>
            <person name="Leonard G."/>
            <person name="Richards T.A."/>
            <person name="Lane C.E."/>
        </authorList>
    </citation>
    <scope>NUCLEOTIDE SEQUENCE [LARGE SCALE GENOMIC DNA]</scope>
    <source>
        <strain evidence="12 13">ATCC 34112</strain>
    </source>
</reference>
<evidence type="ECO:0000313" key="13">
    <source>
        <dbReference type="Proteomes" id="UP000243217"/>
    </source>
</evidence>
<dbReference type="PROSITE" id="PS01095">
    <property type="entry name" value="GH18_1"/>
    <property type="match status" value="1"/>
</dbReference>
<comment type="caution">
    <text evidence="12">The sequence shown here is derived from an EMBL/GenBank/DDBJ whole genome shotgun (WGS) entry which is preliminary data.</text>
</comment>
<evidence type="ECO:0000256" key="6">
    <source>
        <dbReference type="RuleBase" id="RU000489"/>
    </source>
</evidence>
<keyword evidence="4" id="KW-0904">Protein phosphatase</keyword>
<dbReference type="GO" id="GO:0043409">
    <property type="term" value="P:negative regulation of MAPK cascade"/>
    <property type="evidence" value="ECO:0007669"/>
    <property type="project" value="TreeGrafter"/>
</dbReference>
<dbReference type="SMART" id="SM00636">
    <property type="entry name" value="Glyco_18"/>
    <property type="match status" value="1"/>
</dbReference>
<dbReference type="AlphaFoldDB" id="A0A1V9YRT3"/>
<name>A0A1V9YRT3_9STRA</name>
<feature type="transmembrane region" description="Helical" evidence="8">
    <location>
        <begin position="235"/>
        <end position="255"/>
    </location>
</feature>
<comment type="similarity">
    <text evidence="7">Belongs to the glycosyl hydrolase 18 family.</text>
</comment>
<dbReference type="InterPro" id="IPR000340">
    <property type="entry name" value="Dual-sp_phosphatase_cat-dom"/>
</dbReference>
<keyword evidence="8" id="KW-0812">Transmembrane</keyword>
<dbReference type="PROSITE" id="PS51910">
    <property type="entry name" value="GH18_2"/>
    <property type="match status" value="1"/>
</dbReference>
<dbReference type="InterPro" id="IPR000387">
    <property type="entry name" value="Tyr_Pase_dom"/>
</dbReference>
<sequence>MQRTYTASTSDGDEKIVPKKPRLGAIRSLSIQHNATKLLDGLLYIGGNDCVNDLLVLQTMDITHIVNCTRETPNYFTEHFEYLQIPINDDPDVNIDMYFEEICTFIHKAIENKMACMVHCSHGMSRSATIVLAYLMQYKEMTLLQALTYLRSLRRVVSPNIGFMQQLLTLELSIYQVNSLDLQEYKKDRFAPVQDLAMVPILSTQDNECQLLATPTDPEFNRVDSIRPSSKKKCLVPFISVIFLVSVIIGIIFAVKSNNSSSHKAPSSNVQINTMPPTCTVKSPKERIVVFWGSEVDGCSLIPSGVTHVNIGFALVQNGIVVPTFQGNKATLLNCIAALHTKCIRVLASIGGATNVDQIANVNDPNAFANSALALIQEYGLDGVDIDNEAVGTQYSAEKDIAMMTALHTTIKAKDPNYLITYDTLVFEGVNSFCSDTTRASYSRCFTSGLVPLVDWFNIMAYNVYSDSATAAAFYANATQSTFEEWFNIHLNGDLTKATIGICVGSGCGYGDGPSNSIISSWTTFAKNHGGMMIYAGSTDNNFIITKSIISILQ</sequence>
<dbReference type="SMART" id="SM00195">
    <property type="entry name" value="DSPc"/>
    <property type="match status" value="1"/>
</dbReference>
<dbReference type="GO" id="GO:0005737">
    <property type="term" value="C:cytoplasm"/>
    <property type="evidence" value="ECO:0007669"/>
    <property type="project" value="TreeGrafter"/>
</dbReference>
<dbReference type="InterPro" id="IPR003595">
    <property type="entry name" value="Tyr_Pase_cat"/>
</dbReference>
<evidence type="ECO:0000256" key="8">
    <source>
        <dbReference type="SAM" id="Phobius"/>
    </source>
</evidence>
<dbReference type="InterPro" id="IPR020422">
    <property type="entry name" value="TYR_PHOSPHATASE_DUAL_dom"/>
</dbReference>
<dbReference type="SUPFAM" id="SSF51445">
    <property type="entry name" value="(Trans)glycosidases"/>
    <property type="match status" value="1"/>
</dbReference>
<dbReference type="CDD" id="cd00598">
    <property type="entry name" value="GH18_chitinase-like"/>
    <property type="match status" value="1"/>
</dbReference>
<dbReference type="PROSITE" id="PS00383">
    <property type="entry name" value="TYR_PHOSPHATASE_1"/>
    <property type="match status" value="1"/>
</dbReference>
<dbReference type="SMART" id="SM00404">
    <property type="entry name" value="PTPc_motif"/>
    <property type="match status" value="1"/>
</dbReference>
<evidence type="ECO:0000256" key="2">
    <source>
        <dbReference type="ARBA" id="ARBA00013064"/>
    </source>
</evidence>
<dbReference type="EC" id="3.1.3.48" evidence="2"/>
<dbReference type="GO" id="GO:0008061">
    <property type="term" value="F:chitin binding"/>
    <property type="evidence" value="ECO:0007669"/>
    <property type="project" value="InterPro"/>
</dbReference>
<evidence type="ECO:0000259" key="9">
    <source>
        <dbReference type="PROSITE" id="PS50054"/>
    </source>
</evidence>
<dbReference type="SUPFAM" id="SSF52799">
    <property type="entry name" value="(Phosphotyrosine protein) phosphatases II"/>
    <property type="match status" value="1"/>
</dbReference>
<evidence type="ECO:0000256" key="7">
    <source>
        <dbReference type="RuleBase" id="RU004453"/>
    </source>
</evidence>
<evidence type="ECO:0000259" key="10">
    <source>
        <dbReference type="PROSITE" id="PS50056"/>
    </source>
</evidence>
<accession>A0A1V9YRT3</accession>
<dbReference type="GO" id="GO:0004553">
    <property type="term" value="F:hydrolase activity, hydrolyzing O-glycosyl compounds"/>
    <property type="evidence" value="ECO:0007669"/>
    <property type="project" value="InterPro"/>
</dbReference>
<dbReference type="EMBL" id="JNBS01003181">
    <property type="protein sequence ID" value="OQR88495.1"/>
    <property type="molecule type" value="Genomic_DNA"/>
</dbReference>
<dbReference type="Proteomes" id="UP000243217">
    <property type="component" value="Unassembled WGS sequence"/>
</dbReference>
<dbReference type="PRINTS" id="PR01908">
    <property type="entry name" value="ADSPHPHTASE"/>
</dbReference>
<dbReference type="Gene3D" id="3.20.20.80">
    <property type="entry name" value="Glycosidases"/>
    <property type="match status" value="1"/>
</dbReference>
<dbReference type="Gene3D" id="3.90.190.10">
    <property type="entry name" value="Protein tyrosine phosphatase superfamily"/>
    <property type="match status" value="1"/>
</dbReference>
<keyword evidence="5 6" id="KW-0326">Glycosidase</keyword>
<dbReference type="InterPro" id="IPR011583">
    <property type="entry name" value="Chitinase_II/V-like_cat"/>
</dbReference>
<dbReference type="Pfam" id="PF00704">
    <property type="entry name" value="Glyco_hydro_18"/>
    <property type="match status" value="1"/>
</dbReference>
<keyword evidence="3 6" id="KW-0378">Hydrolase</keyword>
<organism evidence="12 13">
    <name type="scientific">Thraustotheca clavata</name>
    <dbReference type="NCBI Taxonomy" id="74557"/>
    <lineage>
        <taxon>Eukaryota</taxon>
        <taxon>Sar</taxon>
        <taxon>Stramenopiles</taxon>
        <taxon>Oomycota</taxon>
        <taxon>Saprolegniomycetes</taxon>
        <taxon>Saprolegniales</taxon>
        <taxon>Achlyaceae</taxon>
        <taxon>Thraustotheca</taxon>
    </lineage>
</organism>
<evidence type="ECO:0000256" key="3">
    <source>
        <dbReference type="ARBA" id="ARBA00022801"/>
    </source>
</evidence>
<dbReference type="GO" id="GO:0005975">
    <property type="term" value="P:carbohydrate metabolic process"/>
    <property type="evidence" value="ECO:0007669"/>
    <property type="project" value="InterPro"/>
</dbReference>
<dbReference type="GO" id="GO:0004725">
    <property type="term" value="F:protein tyrosine phosphatase activity"/>
    <property type="evidence" value="ECO:0007669"/>
    <property type="project" value="UniProtKB-EC"/>
</dbReference>
<dbReference type="InterPro" id="IPR029021">
    <property type="entry name" value="Prot-tyrosine_phosphatase-like"/>
</dbReference>
<dbReference type="STRING" id="74557.A0A1V9YRT3"/>
<dbReference type="OrthoDB" id="10252009at2759"/>